<dbReference type="EMBL" id="JAHRHJ020000001">
    <property type="protein sequence ID" value="KAH9329588.1"/>
    <property type="molecule type" value="Genomic_DNA"/>
</dbReference>
<accession>A0AA38GVD9</accession>
<evidence type="ECO:0000256" key="3">
    <source>
        <dbReference type="ARBA" id="ARBA00008061"/>
    </source>
</evidence>
<keyword evidence="15" id="KW-1185">Reference proteome</keyword>
<feature type="domain" description="Glycosyl hydrolase family 13 catalytic" evidence="13">
    <location>
        <begin position="66"/>
        <end position="412"/>
    </location>
</feature>
<dbReference type="Proteomes" id="UP000824469">
    <property type="component" value="Unassembled WGS sequence"/>
</dbReference>
<sequence length="415" mass="46938">MEVAGRLSSPALPPKLLFRRTSHVVTRARVRTISSLSSLAHKTSKHDLVTEQTCRGGKIKADPLRLIMFQGFNWESWKNPCWYDELKSKVKDVAEAGVTDIWLPPPSHSVAPQGYMPGRLYDLDASKYGSEAKLRELIDACHERGIRCMADIVINHRCGDAMDERGVWCIFEGGTPDERLDWGAWAVVKDDFPYSDASGNPDTGEDFGAAPDIDHTNDRVQKDLTEWLLWLKTHIGFDDWRFDFAKGYAAHYVGLYIARTQPQVAVGEVWNSLAYGGDGRPLYNQDSHRQQLVDWVDGTGGAASAFDFTTKGILQEALRPHAHELWRLRDSNNRPPGMIGYWAEKAVTFVDNHDTASTQSHWPFPPDSVLLGYVYILTHSGTPCIFYDHFFDWGLSKEVKELVEIRKRNDIRANS</sequence>
<evidence type="ECO:0000256" key="4">
    <source>
        <dbReference type="ARBA" id="ARBA00012595"/>
    </source>
</evidence>
<dbReference type="AlphaFoldDB" id="A0AA38GVD9"/>
<evidence type="ECO:0000256" key="10">
    <source>
        <dbReference type="PIRSR" id="PIRSR001028-1"/>
    </source>
</evidence>
<dbReference type="SUPFAM" id="SSF51445">
    <property type="entry name" value="(Trans)glycosidases"/>
    <property type="match status" value="1"/>
</dbReference>
<dbReference type="InterPro" id="IPR017853">
    <property type="entry name" value="GH"/>
</dbReference>
<evidence type="ECO:0000259" key="13">
    <source>
        <dbReference type="SMART" id="SM00642"/>
    </source>
</evidence>
<evidence type="ECO:0000256" key="1">
    <source>
        <dbReference type="ARBA" id="ARBA00000548"/>
    </source>
</evidence>
<dbReference type="CDD" id="cd11314">
    <property type="entry name" value="AmyAc_arch_bac_plant_AmyA"/>
    <property type="match status" value="1"/>
</dbReference>
<evidence type="ECO:0000256" key="8">
    <source>
        <dbReference type="ARBA" id="ARBA00030238"/>
    </source>
</evidence>
<feature type="non-terminal residue" evidence="14">
    <location>
        <position position="1"/>
    </location>
</feature>
<keyword evidence="5 12" id="KW-0378">Hydrolase</keyword>
<dbReference type="InterPro" id="IPR006047">
    <property type="entry name" value="GH13_cat_dom"/>
</dbReference>
<dbReference type="InterPro" id="IPR013775">
    <property type="entry name" value="A-amylase_pln"/>
</dbReference>
<dbReference type="GO" id="GO:0005975">
    <property type="term" value="P:carbohydrate metabolic process"/>
    <property type="evidence" value="ECO:0007669"/>
    <property type="project" value="InterPro"/>
</dbReference>
<comment type="caution">
    <text evidence="14">The sequence shown here is derived from an EMBL/GenBank/DDBJ whole genome shotgun (WGS) entry which is preliminary data.</text>
</comment>
<reference evidence="14 15" key="1">
    <citation type="journal article" date="2021" name="Nat. Plants">
        <title>The Taxus genome provides insights into paclitaxel biosynthesis.</title>
        <authorList>
            <person name="Xiong X."/>
            <person name="Gou J."/>
            <person name="Liao Q."/>
            <person name="Li Y."/>
            <person name="Zhou Q."/>
            <person name="Bi G."/>
            <person name="Li C."/>
            <person name="Du R."/>
            <person name="Wang X."/>
            <person name="Sun T."/>
            <person name="Guo L."/>
            <person name="Liang H."/>
            <person name="Lu P."/>
            <person name="Wu Y."/>
            <person name="Zhang Z."/>
            <person name="Ro D.K."/>
            <person name="Shang Y."/>
            <person name="Huang S."/>
            <person name="Yan J."/>
        </authorList>
    </citation>
    <scope>NUCLEOTIDE SEQUENCE [LARGE SCALE GENOMIC DNA]</scope>
    <source>
        <strain evidence="14">Ta-2019</strain>
    </source>
</reference>
<feature type="active site" description="Nucleophile" evidence="10">
    <location>
        <position position="243"/>
    </location>
</feature>
<keyword evidence="7 12" id="KW-0326">Glycosidase</keyword>
<evidence type="ECO:0000256" key="12">
    <source>
        <dbReference type="RuleBase" id="RU361134"/>
    </source>
</evidence>
<evidence type="ECO:0000256" key="11">
    <source>
        <dbReference type="RuleBase" id="RU003615"/>
    </source>
</evidence>
<evidence type="ECO:0000256" key="5">
    <source>
        <dbReference type="ARBA" id="ARBA00022801"/>
    </source>
</evidence>
<dbReference type="GO" id="GO:0005509">
    <property type="term" value="F:calcium ion binding"/>
    <property type="evidence" value="ECO:0007669"/>
    <property type="project" value="UniProtKB-UniRule"/>
</dbReference>
<evidence type="ECO:0000313" key="14">
    <source>
        <dbReference type="EMBL" id="KAH9329588.1"/>
    </source>
</evidence>
<feature type="active site" description="Proton donor" evidence="10">
    <location>
        <position position="268"/>
    </location>
</feature>
<dbReference type="InterPro" id="IPR006046">
    <property type="entry name" value="Alpha_amylase"/>
</dbReference>
<dbReference type="Gene3D" id="3.20.20.80">
    <property type="entry name" value="Glycosidases"/>
    <property type="match status" value="1"/>
</dbReference>
<evidence type="ECO:0000256" key="9">
    <source>
        <dbReference type="PIRNR" id="PIRNR001028"/>
    </source>
</evidence>
<dbReference type="EC" id="3.2.1.1" evidence="4 9"/>
<dbReference type="PIRSF" id="PIRSF001028">
    <property type="entry name" value="Alph-amls_plant"/>
    <property type="match status" value="1"/>
</dbReference>
<name>A0AA38GVD9_TAXCH</name>
<organism evidence="14 15">
    <name type="scientific">Taxus chinensis</name>
    <name type="common">Chinese yew</name>
    <name type="synonym">Taxus wallichiana var. chinensis</name>
    <dbReference type="NCBI Taxonomy" id="29808"/>
    <lineage>
        <taxon>Eukaryota</taxon>
        <taxon>Viridiplantae</taxon>
        <taxon>Streptophyta</taxon>
        <taxon>Embryophyta</taxon>
        <taxon>Tracheophyta</taxon>
        <taxon>Spermatophyta</taxon>
        <taxon>Pinopsida</taxon>
        <taxon>Pinidae</taxon>
        <taxon>Conifers II</taxon>
        <taxon>Cupressales</taxon>
        <taxon>Taxaceae</taxon>
        <taxon>Taxus</taxon>
    </lineage>
</organism>
<evidence type="ECO:0000256" key="7">
    <source>
        <dbReference type="ARBA" id="ARBA00023295"/>
    </source>
</evidence>
<evidence type="ECO:0000313" key="15">
    <source>
        <dbReference type="Proteomes" id="UP000824469"/>
    </source>
</evidence>
<proteinExistence type="inferred from homology"/>
<protein>
    <recommendedName>
        <fullName evidence="4 9">Alpha-amylase</fullName>
        <ecNumber evidence="4 9">3.2.1.1</ecNumber>
    </recommendedName>
    <alternativeName>
        <fullName evidence="8 9">1,4-alpha-D-glucan glucanohydrolase</fullName>
    </alternativeName>
</protein>
<dbReference type="GO" id="GO:0004556">
    <property type="term" value="F:alpha-amylase activity"/>
    <property type="evidence" value="ECO:0007669"/>
    <property type="project" value="UniProtKB-UniRule"/>
</dbReference>
<comment type="catalytic activity">
    <reaction evidence="1 9 12">
        <text>Endohydrolysis of (1-&gt;4)-alpha-D-glucosidic linkages in polysaccharides containing three or more (1-&gt;4)-alpha-linked D-glucose units.</text>
        <dbReference type="EC" id="3.2.1.1"/>
    </reaction>
</comment>
<keyword evidence="6 12" id="KW-0119">Carbohydrate metabolism</keyword>
<dbReference type="PANTHER" id="PTHR43447">
    <property type="entry name" value="ALPHA-AMYLASE"/>
    <property type="match status" value="1"/>
</dbReference>
<comment type="cofactor">
    <cofactor evidence="2 9">
        <name>Ca(2+)</name>
        <dbReference type="ChEBI" id="CHEBI:29108"/>
    </cofactor>
</comment>
<dbReference type="Pfam" id="PF00128">
    <property type="entry name" value="Alpha-amylase"/>
    <property type="match status" value="1"/>
</dbReference>
<evidence type="ECO:0000256" key="6">
    <source>
        <dbReference type="ARBA" id="ARBA00023277"/>
    </source>
</evidence>
<dbReference type="PRINTS" id="PR00110">
    <property type="entry name" value="ALPHAAMYLASE"/>
</dbReference>
<gene>
    <name evidence="14" type="ORF">KI387_001696</name>
</gene>
<dbReference type="OMA" id="AIWMPVP"/>
<comment type="similarity">
    <text evidence="3 9 11">Belongs to the glycosyl hydrolase 13 family.</text>
</comment>
<evidence type="ECO:0000256" key="2">
    <source>
        <dbReference type="ARBA" id="ARBA00001913"/>
    </source>
</evidence>
<dbReference type="SMART" id="SM00642">
    <property type="entry name" value="Aamy"/>
    <property type="match status" value="1"/>
</dbReference>